<sequence>MNNANLFSFYQRIIARVEQRRLSIKQENRGDNSIKEREEKQIDSAQPTYRLLSQPNFRVPTTRTPKAQHKINHQYL</sequence>
<dbReference type="EMBL" id="ML977165">
    <property type="protein sequence ID" value="KAF1984961.1"/>
    <property type="molecule type" value="Genomic_DNA"/>
</dbReference>
<proteinExistence type="predicted"/>
<feature type="non-terminal residue" evidence="2">
    <location>
        <position position="76"/>
    </location>
</feature>
<organism evidence="2 3">
    <name type="scientific">Aulographum hederae CBS 113979</name>
    <dbReference type="NCBI Taxonomy" id="1176131"/>
    <lineage>
        <taxon>Eukaryota</taxon>
        <taxon>Fungi</taxon>
        <taxon>Dikarya</taxon>
        <taxon>Ascomycota</taxon>
        <taxon>Pezizomycotina</taxon>
        <taxon>Dothideomycetes</taxon>
        <taxon>Pleosporomycetidae</taxon>
        <taxon>Aulographales</taxon>
        <taxon>Aulographaceae</taxon>
    </lineage>
</organism>
<keyword evidence="3" id="KW-1185">Reference proteome</keyword>
<feature type="region of interest" description="Disordered" evidence="1">
    <location>
        <begin position="26"/>
        <end position="46"/>
    </location>
</feature>
<feature type="compositionally biased region" description="Basic and acidic residues" evidence="1">
    <location>
        <begin position="26"/>
        <end position="42"/>
    </location>
</feature>
<protein>
    <submittedName>
        <fullName evidence="2">Uncharacterized protein</fullName>
    </submittedName>
</protein>
<dbReference type="AlphaFoldDB" id="A0A6G1GVH6"/>
<name>A0A6G1GVH6_9PEZI</name>
<gene>
    <name evidence="2" type="ORF">K402DRAFT_395331</name>
</gene>
<reference evidence="2" key="1">
    <citation type="journal article" date="2020" name="Stud. Mycol.">
        <title>101 Dothideomycetes genomes: a test case for predicting lifestyles and emergence of pathogens.</title>
        <authorList>
            <person name="Haridas S."/>
            <person name="Albert R."/>
            <person name="Binder M."/>
            <person name="Bloem J."/>
            <person name="Labutti K."/>
            <person name="Salamov A."/>
            <person name="Andreopoulos B."/>
            <person name="Baker S."/>
            <person name="Barry K."/>
            <person name="Bills G."/>
            <person name="Bluhm B."/>
            <person name="Cannon C."/>
            <person name="Castanera R."/>
            <person name="Culley D."/>
            <person name="Daum C."/>
            <person name="Ezra D."/>
            <person name="Gonzalez J."/>
            <person name="Henrissat B."/>
            <person name="Kuo A."/>
            <person name="Liang C."/>
            <person name="Lipzen A."/>
            <person name="Lutzoni F."/>
            <person name="Magnuson J."/>
            <person name="Mondo S."/>
            <person name="Nolan M."/>
            <person name="Ohm R."/>
            <person name="Pangilinan J."/>
            <person name="Park H.-J."/>
            <person name="Ramirez L."/>
            <person name="Alfaro M."/>
            <person name="Sun H."/>
            <person name="Tritt A."/>
            <person name="Yoshinaga Y."/>
            <person name="Zwiers L.-H."/>
            <person name="Turgeon B."/>
            <person name="Goodwin S."/>
            <person name="Spatafora J."/>
            <person name="Crous P."/>
            <person name="Grigoriev I."/>
        </authorList>
    </citation>
    <scope>NUCLEOTIDE SEQUENCE</scope>
    <source>
        <strain evidence="2">CBS 113979</strain>
    </source>
</reference>
<evidence type="ECO:0000313" key="2">
    <source>
        <dbReference type="EMBL" id="KAF1984961.1"/>
    </source>
</evidence>
<evidence type="ECO:0000256" key="1">
    <source>
        <dbReference type="SAM" id="MobiDB-lite"/>
    </source>
</evidence>
<accession>A0A6G1GVH6</accession>
<evidence type="ECO:0000313" key="3">
    <source>
        <dbReference type="Proteomes" id="UP000800041"/>
    </source>
</evidence>
<dbReference type="Proteomes" id="UP000800041">
    <property type="component" value="Unassembled WGS sequence"/>
</dbReference>